<protein>
    <submittedName>
        <fullName evidence="1">Uncharacterized protein</fullName>
    </submittedName>
</protein>
<comment type="caution">
    <text evidence="1">The sequence shown here is derived from an EMBL/GenBank/DDBJ whole genome shotgun (WGS) entry which is preliminary data.</text>
</comment>
<accession>A0A0V1FU18</accession>
<name>A0A0V1FU18_TRIPS</name>
<keyword evidence="2" id="KW-1185">Reference proteome</keyword>
<evidence type="ECO:0000313" key="2">
    <source>
        <dbReference type="Proteomes" id="UP000054995"/>
    </source>
</evidence>
<dbReference type="EMBL" id="JYDT01000030">
    <property type="protein sequence ID" value="KRY89514.1"/>
    <property type="molecule type" value="Genomic_DNA"/>
</dbReference>
<gene>
    <name evidence="1" type="ORF">T4D_5826</name>
</gene>
<dbReference type="Proteomes" id="UP000054995">
    <property type="component" value="Unassembled WGS sequence"/>
</dbReference>
<organism evidence="1 2">
    <name type="scientific">Trichinella pseudospiralis</name>
    <name type="common">Parasitic roundworm</name>
    <dbReference type="NCBI Taxonomy" id="6337"/>
    <lineage>
        <taxon>Eukaryota</taxon>
        <taxon>Metazoa</taxon>
        <taxon>Ecdysozoa</taxon>
        <taxon>Nematoda</taxon>
        <taxon>Enoplea</taxon>
        <taxon>Dorylaimia</taxon>
        <taxon>Trichinellida</taxon>
        <taxon>Trichinellidae</taxon>
        <taxon>Trichinella</taxon>
    </lineage>
</organism>
<dbReference type="AlphaFoldDB" id="A0A0V1FU18"/>
<reference evidence="1 2" key="1">
    <citation type="submission" date="2015-01" db="EMBL/GenBank/DDBJ databases">
        <title>Evolution of Trichinella species and genotypes.</title>
        <authorList>
            <person name="Korhonen P.K."/>
            <person name="Edoardo P."/>
            <person name="Giuseppe L.R."/>
            <person name="Gasser R.B."/>
        </authorList>
    </citation>
    <scope>NUCLEOTIDE SEQUENCE [LARGE SCALE GENOMIC DNA]</scope>
    <source>
        <strain evidence="1">ISS470</strain>
    </source>
</reference>
<evidence type="ECO:0000313" key="1">
    <source>
        <dbReference type="EMBL" id="KRY89514.1"/>
    </source>
</evidence>
<proteinExistence type="predicted"/>
<sequence>MILHLTFNVHFKITNLKVFNITKIFQFDFREAKSNYHKIAKQISAYKFLFWLIYYKQQQNHFRNNLTSRYFDVSNATFSLLFFLLDETIQHVHVESLIKNLLKGIEILLVIRQRIELLCGSIMKFY</sequence>